<organism evidence="12 13">
    <name type="scientific">Candidatus Dormiibacter inghamiae</name>
    <dbReference type="NCBI Taxonomy" id="3127013"/>
    <lineage>
        <taxon>Bacteria</taxon>
        <taxon>Bacillati</taxon>
        <taxon>Candidatus Dormiibacterota</taxon>
        <taxon>Candidatus Dormibacteria</taxon>
        <taxon>Candidatus Dormibacterales</taxon>
        <taxon>Candidatus Dormibacteraceae</taxon>
        <taxon>Candidatus Dormiibacter</taxon>
    </lineage>
</organism>
<evidence type="ECO:0000256" key="4">
    <source>
        <dbReference type="ARBA" id="ARBA00022490"/>
    </source>
</evidence>
<dbReference type="InterPro" id="IPR036225">
    <property type="entry name" value="SRP/SRP_N"/>
</dbReference>
<evidence type="ECO:0000256" key="7">
    <source>
        <dbReference type="ARBA" id="ARBA00023134"/>
    </source>
</evidence>
<dbReference type="Pfam" id="PF00448">
    <property type="entry name" value="SRP54"/>
    <property type="match status" value="1"/>
</dbReference>
<proteinExistence type="inferred from homology"/>
<gene>
    <name evidence="12" type="primary">ftsY</name>
    <name evidence="12" type="ORF">JF888_09970</name>
</gene>
<comment type="subcellular location">
    <subcellularLocation>
        <location evidence="1">Cell membrane</location>
        <topology evidence="1">Peripheral membrane protein</topology>
        <orientation evidence="1">Cytoplasmic side</orientation>
    </subcellularLocation>
</comment>
<dbReference type="InterPro" id="IPR004390">
    <property type="entry name" value="SR_rcpt_FtsY"/>
</dbReference>
<feature type="domain" description="AAA+ ATPase" evidence="10">
    <location>
        <begin position="91"/>
        <end position="267"/>
    </location>
</feature>
<dbReference type="RefSeq" id="WP_338179620.1">
    <property type="nucleotide sequence ID" value="NZ_JAEKNQ010000038.1"/>
</dbReference>
<dbReference type="GO" id="GO:0005886">
    <property type="term" value="C:plasma membrane"/>
    <property type="evidence" value="ECO:0007669"/>
    <property type="project" value="UniProtKB-SubCell"/>
</dbReference>
<dbReference type="PANTHER" id="PTHR43134:SF1">
    <property type="entry name" value="SIGNAL RECOGNITION PARTICLE RECEPTOR SUBUNIT ALPHA"/>
    <property type="match status" value="1"/>
</dbReference>
<keyword evidence="3" id="KW-1003">Cell membrane</keyword>
<keyword evidence="8" id="KW-0472">Membrane</keyword>
<dbReference type="GO" id="GO:0005525">
    <property type="term" value="F:GTP binding"/>
    <property type="evidence" value="ECO:0007669"/>
    <property type="project" value="UniProtKB-KW"/>
</dbReference>
<reference evidence="12 13" key="1">
    <citation type="submission" date="2020-10" db="EMBL/GenBank/DDBJ databases">
        <title>Ca. Dormibacterota MAGs.</title>
        <authorList>
            <person name="Montgomery K."/>
        </authorList>
    </citation>
    <scope>NUCLEOTIDE SEQUENCE [LARGE SCALE GENOMIC DNA]</scope>
    <source>
        <strain evidence="12">SC8811_S16_3</strain>
    </source>
</reference>
<protein>
    <submittedName>
        <fullName evidence="12">Signal recognition particle-docking protein FtsY</fullName>
    </submittedName>
</protein>
<evidence type="ECO:0000259" key="11">
    <source>
        <dbReference type="SMART" id="SM00962"/>
    </source>
</evidence>
<dbReference type="PANTHER" id="PTHR43134">
    <property type="entry name" value="SIGNAL RECOGNITION PARTICLE RECEPTOR SUBUNIT ALPHA"/>
    <property type="match status" value="1"/>
</dbReference>
<dbReference type="GO" id="GO:0006614">
    <property type="term" value="P:SRP-dependent cotranslational protein targeting to membrane"/>
    <property type="evidence" value="ECO:0007669"/>
    <property type="project" value="InterPro"/>
</dbReference>
<dbReference type="InterPro" id="IPR003593">
    <property type="entry name" value="AAA+_ATPase"/>
</dbReference>
<dbReference type="InterPro" id="IPR000897">
    <property type="entry name" value="SRP54_GTPase_dom"/>
</dbReference>
<sequence>MPSIWECVATRTRSFFQDGLRAAGSPLEPGFYDELEELLVGGDLGPALAARITAGVRQRKPRTLEDARQALVQELAAAMSQRPRGLFIDARPSCVLFYGINGSGKTTTIGKLAYLLKQDGFNPLVVAADTYRAAAIEQMQLWADRAGVPCFAGRPGGDPGAAVFDGLQSAVPRGHGVVLVDTAGRLQTQQNLLQELAKIGRVAGKALPGAPHETLLVLDGSLGQSNLVQAQGFNQALPVSGLVVTKLDGTAKGGALVAIEQALGVPTKMIGVGEGLADLGPFEVQRFAETVFG</sequence>
<keyword evidence="4" id="KW-0963">Cytoplasm</keyword>
<evidence type="ECO:0000256" key="5">
    <source>
        <dbReference type="ARBA" id="ARBA00022741"/>
    </source>
</evidence>
<keyword evidence="5" id="KW-0547">Nucleotide-binding</keyword>
<keyword evidence="9" id="KW-0675">Receptor</keyword>
<keyword evidence="6" id="KW-0378">Hydrolase</keyword>
<dbReference type="SUPFAM" id="SSF52540">
    <property type="entry name" value="P-loop containing nucleoside triphosphate hydrolases"/>
    <property type="match status" value="1"/>
</dbReference>
<dbReference type="Proteomes" id="UP000620075">
    <property type="component" value="Unassembled WGS sequence"/>
</dbReference>
<evidence type="ECO:0000256" key="2">
    <source>
        <dbReference type="ARBA" id="ARBA00008531"/>
    </source>
</evidence>
<evidence type="ECO:0000256" key="1">
    <source>
        <dbReference type="ARBA" id="ARBA00004413"/>
    </source>
</evidence>
<comment type="similarity">
    <text evidence="2">Belongs to the GTP-binding SRP family.</text>
</comment>
<comment type="caution">
    <text evidence="12">The sequence shown here is derived from an EMBL/GenBank/DDBJ whole genome shotgun (WGS) entry which is preliminary data.</text>
</comment>
<dbReference type="Gene3D" id="1.20.120.140">
    <property type="entry name" value="Signal recognition particle SRP54, nucleotide-binding domain"/>
    <property type="match status" value="1"/>
</dbReference>
<dbReference type="GO" id="GO:0005047">
    <property type="term" value="F:signal recognition particle binding"/>
    <property type="evidence" value="ECO:0007669"/>
    <property type="project" value="TreeGrafter"/>
</dbReference>
<evidence type="ECO:0000256" key="9">
    <source>
        <dbReference type="ARBA" id="ARBA00023170"/>
    </source>
</evidence>
<evidence type="ECO:0000256" key="6">
    <source>
        <dbReference type="ARBA" id="ARBA00022801"/>
    </source>
</evidence>
<evidence type="ECO:0000313" key="12">
    <source>
        <dbReference type="EMBL" id="MBJ7603497.1"/>
    </source>
</evidence>
<dbReference type="SMART" id="SM00962">
    <property type="entry name" value="SRP54"/>
    <property type="match status" value="1"/>
</dbReference>
<keyword evidence="7" id="KW-0342">GTP-binding</keyword>
<evidence type="ECO:0000256" key="3">
    <source>
        <dbReference type="ARBA" id="ARBA00022475"/>
    </source>
</evidence>
<dbReference type="InterPro" id="IPR027417">
    <property type="entry name" value="P-loop_NTPase"/>
</dbReference>
<dbReference type="InterPro" id="IPR042101">
    <property type="entry name" value="SRP54_N_sf"/>
</dbReference>
<dbReference type="Gene3D" id="3.40.50.300">
    <property type="entry name" value="P-loop containing nucleotide triphosphate hydrolases"/>
    <property type="match status" value="1"/>
</dbReference>
<dbReference type="EMBL" id="JAEKNQ010000038">
    <property type="protein sequence ID" value="MBJ7603497.1"/>
    <property type="molecule type" value="Genomic_DNA"/>
</dbReference>
<name>A0A934KH79_9BACT</name>
<evidence type="ECO:0000259" key="10">
    <source>
        <dbReference type="SMART" id="SM00382"/>
    </source>
</evidence>
<dbReference type="NCBIfam" id="TIGR00064">
    <property type="entry name" value="ftsY"/>
    <property type="match status" value="1"/>
</dbReference>
<feature type="domain" description="SRP54-type proteins GTP-binding" evidence="11">
    <location>
        <begin position="92"/>
        <end position="293"/>
    </location>
</feature>
<dbReference type="AlphaFoldDB" id="A0A934KH79"/>
<evidence type="ECO:0000313" key="13">
    <source>
        <dbReference type="Proteomes" id="UP000620075"/>
    </source>
</evidence>
<evidence type="ECO:0000256" key="8">
    <source>
        <dbReference type="ARBA" id="ARBA00023136"/>
    </source>
</evidence>
<dbReference type="SMART" id="SM00382">
    <property type="entry name" value="AAA"/>
    <property type="match status" value="1"/>
</dbReference>
<accession>A0A934KH79</accession>
<dbReference type="GO" id="GO:0003924">
    <property type="term" value="F:GTPase activity"/>
    <property type="evidence" value="ECO:0007669"/>
    <property type="project" value="TreeGrafter"/>
</dbReference>
<dbReference type="SUPFAM" id="SSF47364">
    <property type="entry name" value="Domain of the SRP/SRP receptor G-proteins"/>
    <property type="match status" value="1"/>
</dbReference>